<feature type="compositionally biased region" description="Polar residues" evidence="1">
    <location>
        <begin position="407"/>
        <end position="424"/>
    </location>
</feature>
<evidence type="ECO:0000313" key="3">
    <source>
        <dbReference type="Proteomes" id="UP001627154"/>
    </source>
</evidence>
<name>A0ABD2WC57_9HYME</name>
<feature type="region of interest" description="Disordered" evidence="1">
    <location>
        <begin position="834"/>
        <end position="861"/>
    </location>
</feature>
<protein>
    <submittedName>
        <fullName evidence="2">Uncharacterized protein</fullName>
    </submittedName>
</protein>
<sequence>MGKLSQNWNSADSDESIEKIKKRKRKNKLEEIRRNALAAKRNLEEATNVTNLLNRKNNSKPFPDPVNVNGFFRRGLKGKLISRRPNDKLLLDPQPIDSQNKLREAVVNNDALKLMQTCSISHKPPEDKAYKIPPNIRKILQDFSDNSSFSSINSNNRLEHASPNLGLKGKKKVALLSEIENQEIDFNQKYPSPSANGISKKEKCIRRLFEDENNTSHNIKNSQPEHENLICNQNSDTPENIIYFTELSHCSNVDITAEKRKHDLKMKLQDKRIIQYYTETCKIISEKSLSVFKNHFPDPLQAAKTTLKTTYIKSFTDFICKEKNIPANQRIRSSNKGSVSSNSDILLEPDSCIARILEKNQVMFNKTSNHENNSILSEVDLDNIPESSVPVRLRNLGDPTHKRKRAASSNGNGSDLEIPSSTKVNSDISSTRMHMNMIDPQRQELVARYLKDVNTNNMHQKENSNRNVHREPDRFDSFIKTEKPFIGKETKQLAAANRNPKHVPSILRKNRPAIEGVSKEKTFIAVEKNRSSNPLKKSISQEFFSDETWKNEQSPSLDDLIPNEFMSAPKCKYSYMNAKYNQPPRINVPVRQNQVHQKNSNFERHLFPPSPPRYVENSFIVQQNFNPSPIRDQISCSQNSSKNFDFCNYQLSQGSSVAESNGMQRMVSFGDIQQRTDLLTLQSSQSQKCSQNSLSQFSNQDDYVFHSNHCQQPQVCNQAKNMIHSNHLCNVYSDVPDPRMIELLTQPSSQFSNSDVQYNVNQTYLPNDSYQVVAAKNQICSQQEQMIGNCMPVQTRGMSQPIKFMATGRDRLPVRRPIYDTKDFCTHVHKSSMLNPQQQQLPSQQQKQPQQQQQQQSRHCHQRDIVNIPHYMAVSSSTIQDCFRSFPQSSGNKVKVEKMYQIVDRNRPISSNYNVPIPNGNFIPTGLVSQTLVCQESMPVHTVVNNPRDIGKLINGSQQQQPPPPPSIYTQVGFNQLNQTNQHSHYVNSDEAYNQMNNVYIQQM</sequence>
<dbReference type="EMBL" id="JBJJXI010000117">
    <property type="protein sequence ID" value="KAL3390578.1"/>
    <property type="molecule type" value="Genomic_DNA"/>
</dbReference>
<evidence type="ECO:0000313" key="2">
    <source>
        <dbReference type="EMBL" id="KAL3390578.1"/>
    </source>
</evidence>
<gene>
    <name evidence="2" type="ORF">TKK_014721</name>
</gene>
<proteinExistence type="predicted"/>
<comment type="caution">
    <text evidence="2">The sequence shown here is derived from an EMBL/GenBank/DDBJ whole genome shotgun (WGS) entry which is preliminary data.</text>
</comment>
<evidence type="ECO:0000256" key="1">
    <source>
        <dbReference type="SAM" id="MobiDB-lite"/>
    </source>
</evidence>
<feature type="region of interest" description="Disordered" evidence="1">
    <location>
        <begin position="1"/>
        <end position="26"/>
    </location>
</feature>
<dbReference type="Proteomes" id="UP001627154">
    <property type="component" value="Unassembled WGS sequence"/>
</dbReference>
<dbReference type="AlphaFoldDB" id="A0ABD2WC57"/>
<keyword evidence="3" id="KW-1185">Reference proteome</keyword>
<organism evidence="2 3">
    <name type="scientific">Trichogramma kaykai</name>
    <dbReference type="NCBI Taxonomy" id="54128"/>
    <lineage>
        <taxon>Eukaryota</taxon>
        <taxon>Metazoa</taxon>
        <taxon>Ecdysozoa</taxon>
        <taxon>Arthropoda</taxon>
        <taxon>Hexapoda</taxon>
        <taxon>Insecta</taxon>
        <taxon>Pterygota</taxon>
        <taxon>Neoptera</taxon>
        <taxon>Endopterygota</taxon>
        <taxon>Hymenoptera</taxon>
        <taxon>Apocrita</taxon>
        <taxon>Proctotrupomorpha</taxon>
        <taxon>Chalcidoidea</taxon>
        <taxon>Trichogrammatidae</taxon>
        <taxon>Trichogramma</taxon>
    </lineage>
</organism>
<feature type="compositionally biased region" description="Low complexity" evidence="1">
    <location>
        <begin position="836"/>
        <end position="856"/>
    </location>
</feature>
<reference evidence="2 3" key="1">
    <citation type="journal article" date="2024" name="bioRxiv">
        <title>A reference genome for Trichogramma kaykai: A tiny desert-dwelling parasitoid wasp with competing sex-ratio distorters.</title>
        <authorList>
            <person name="Culotta J."/>
            <person name="Lindsey A.R."/>
        </authorList>
    </citation>
    <scope>NUCLEOTIDE SEQUENCE [LARGE SCALE GENOMIC DNA]</scope>
    <source>
        <strain evidence="2 3">KSX58</strain>
    </source>
</reference>
<feature type="compositionally biased region" description="Polar residues" evidence="1">
    <location>
        <begin position="1"/>
        <end position="11"/>
    </location>
</feature>
<accession>A0ABD2WC57</accession>
<feature type="region of interest" description="Disordered" evidence="1">
    <location>
        <begin position="392"/>
        <end position="424"/>
    </location>
</feature>